<dbReference type="Proteomes" id="UP000266183">
    <property type="component" value="Chromosome"/>
</dbReference>
<dbReference type="CDD" id="cd17548">
    <property type="entry name" value="REC_DivK-like"/>
    <property type="match status" value="1"/>
</dbReference>
<proteinExistence type="predicted"/>
<dbReference type="AlphaFoldDB" id="A0A385SPQ2"/>
<feature type="modified residue" description="4-aspartylphosphate" evidence="2">
    <location>
        <position position="55"/>
    </location>
</feature>
<sequence length="122" mass="13551">MTTEKIIMIVDDNATNLKLASDVLEIEGFQVVRCSDAEGALASIEKKHPDLILMDIALPGIDGLEFTRLLKANDATRHIRIIALTAFAMKQDHERALAAGCDGFITKPIDTRRFKDQIIPYL</sequence>
<dbReference type="PANTHER" id="PTHR44591">
    <property type="entry name" value="STRESS RESPONSE REGULATOR PROTEIN 1"/>
    <property type="match status" value="1"/>
</dbReference>
<evidence type="ECO:0000313" key="4">
    <source>
        <dbReference type="EMBL" id="AYB30938.1"/>
    </source>
</evidence>
<evidence type="ECO:0000256" key="2">
    <source>
        <dbReference type="PROSITE-ProRule" id="PRU00169"/>
    </source>
</evidence>
<dbReference type="InterPro" id="IPR050595">
    <property type="entry name" value="Bact_response_regulator"/>
</dbReference>
<dbReference type="Pfam" id="PF00072">
    <property type="entry name" value="Response_reg"/>
    <property type="match status" value="1"/>
</dbReference>
<dbReference type="Gene3D" id="3.40.50.2300">
    <property type="match status" value="1"/>
</dbReference>
<dbReference type="PANTHER" id="PTHR44591:SF3">
    <property type="entry name" value="RESPONSE REGULATORY DOMAIN-CONTAINING PROTEIN"/>
    <property type="match status" value="1"/>
</dbReference>
<organism evidence="4 5">
    <name type="scientific">Chryseolinea soli</name>
    <dbReference type="NCBI Taxonomy" id="2321403"/>
    <lineage>
        <taxon>Bacteria</taxon>
        <taxon>Pseudomonadati</taxon>
        <taxon>Bacteroidota</taxon>
        <taxon>Cytophagia</taxon>
        <taxon>Cytophagales</taxon>
        <taxon>Fulvivirgaceae</taxon>
        <taxon>Chryseolinea</taxon>
    </lineage>
</organism>
<dbReference type="PROSITE" id="PS50110">
    <property type="entry name" value="RESPONSE_REGULATORY"/>
    <property type="match status" value="1"/>
</dbReference>
<name>A0A385SPQ2_9BACT</name>
<dbReference type="GO" id="GO:0000160">
    <property type="term" value="P:phosphorelay signal transduction system"/>
    <property type="evidence" value="ECO:0007669"/>
    <property type="project" value="InterPro"/>
</dbReference>
<dbReference type="EMBL" id="CP032382">
    <property type="protein sequence ID" value="AYB30938.1"/>
    <property type="molecule type" value="Genomic_DNA"/>
</dbReference>
<keyword evidence="5" id="KW-1185">Reference proteome</keyword>
<reference evidence="5" key="1">
    <citation type="submission" date="2018-09" db="EMBL/GenBank/DDBJ databases">
        <title>Chryseolinea sp. KIS68-18 isolated from soil.</title>
        <authorList>
            <person name="Weon H.-Y."/>
            <person name="Kwon S.-W."/>
            <person name="Lee S.A."/>
        </authorList>
    </citation>
    <scope>NUCLEOTIDE SEQUENCE [LARGE SCALE GENOMIC DNA]</scope>
    <source>
        <strain evidence="5">KIS68-18</strain>
    </source>
</reference>
<feature type="domain" description="Response regulatory" evidence="3">
    <location>
        <begin position="6"/>
        <end position="122"/>
    </location>
</feature>
<dbReference type="InterPro" id="IPR001789">
    <property type="entry name" value="Sig_transdc_resp-reg_receiver"/>
</dbReference>
<evidence type="ECO:0000259" key="3">
    <source>
        <dbReference type="PROSITE" id="PS50110"/>
    </source>
</evidence>
<evidence type="ECO:0000313" key="5">
    <source>
        <dbReference type="Proteomes" id="UP000266183"/>
    </source>
</evidence>
<gene>
    <name evidence="4" type="ORF">D4L85_10265</name>
</gene>
<dbReference type="OrthoDB" id="9796457at2"/>
<evidence type="ECO:0000256" key="1">
    <source>
        <dbReference type="ARBA" id="ARBA00022553"/>
    </source>
</evidence>
<dbReference type="KEGG" id="chk:D4L85_10265"/>
<dbReference type="SUPFAM" id="SSF52172">
    <property type="entry name" value="CheY-like"/>
    <property type="match status" value="1"/>
</dbReference>
<accession>A0A385SPQ2</accession>
<dbReference type="SMART" id="SM00448">
    <property type="entry name" value="REC"/>
    <property type="match status" value="1"/>
</dbReference>
<protein>
    <submittedName>
        <fullName evidence="4">Response regulator</fullName>
    </submittedName>
</protein>
<dbReference type="InterPro" id="IPR011006">
    <property type="entry name" value="CheY-like_superfamily"/>
</dbReference>
<dbReference type="RefSeq" id="WP_119754232.1">
    <property type="nucleotide sequence ID" value="NZ_CP032382.1"/>
</dbReference>
<keyword evidence="1 2" id="KW-0597">Phosphoprotein</keyword>